<name>A0A1I0MAV5_9FIRM</name>
<dbReference type="Gene3D" id="3.10.450.50">
    <property type="match status" value="1"/>
</dbReference>
<keyword evidence="2" id="KW-1185">Reference proteome</keyword>
<dbReference type="AlphaFoldDB" id="A0A1I0MAV5"/>
<protein>
    <submittedName>
        <fullName evidence="1">SEC-C motif-containing protein</fullName>
    </submittedName>
</protein>
<dbReference type="Proteomes" id="UP000199701">
    <property type="component" value="Unassembled WGS sequence"/>
</dbReference>
<dbReference type="InterPro" id="IPR004027">
    <property type="entry name" value="SEC_C_motif"/>
</dbReference>
<evidence type="ECO:0000313" key="2">
    <source>
        <dbReference type="Proteomes" id="UP000199701"/>
    </source>
</evidence>
<reference evidence="1 2" key="1">
    <citation type="submission" date="2016-10" db="EMBL/GenBank/DDBJ databases">
        <authorList>
            <person name="de Groot N.N."/>
        </authorList>
    </citation>
    <scope>NUCLEOTIDE SEQUENCE [LARGE SCALE GENOMIC DNA]</scope>
    <source>
        <strain evidence="1 2">DSM 9179</strain>
    </source>
</reference>
<organism evidence="1 2">
    <name type="scientific">[Clostridium] fimetarium</name>
    <dbReference type="NCBI Taxonomy" id="99656"/>
    <lineage>
        <taxon>Bacteria</taxon>
        <taxon>Bacillati</taxon>
        <taxon>Bacillota</taxon>
        <taxon>Clostridia</taxon>
        <taxon>Lachnospirales</taxon>
        <taxon>Lachnospiraceae</taxon>
    </lineage>
</organism>
<dbReference type="Pfam" id="PF02810">
    <property type="entry name" value="SEC-C"/>
    <property type="match status" value="1"/>
</dbReference>
<dbReference type="EMBL" id="FOJI01000001">
    <property type="protein sequence ID" value="SEV85369.1"/>
    <property type="molecule type" value="Genomic_DNA"/>
</dbReference>
<evidence type="ECO:0000313" key="1">
    <source>
        <dbReference type="EMBL" id="SEV85369.1"/>
    </source>
</evidence>
<dbReference type="STRING" id="99656.SAMN05421659_101353"/>
<dbReference type="OrthoDB" id="9801392at2"/>
<proteinExistence type="predicted"/>
<accession>A0A1I0MAV5</accession>
<gene>
    <name evidence="1" type="ORF">SAMN05421659_101353</name>
</gene>
<dbReference type="SUPFAM" id="SSF103642">
    <property type="entry name" value="Sec-C motif"/>
    <property type="match status" value="1"/>
</dbReference>
<sequence>MVYNCFIKCQVCSSITRVRLQVGWQNEHPIVITCGKCGTSLSGHVTIGQDTLGLGFEFENATIINDDDYEDYLVECSGEFPVVKQCKVQNGERDVITPFIRTMNRMKDDESYEIFCKSVSQLNKTAEKWKDYKRILDLFQNKSDYVVQEIKKTFEGEYFQCRDESEVLRAVHMIEVHGFYSSLKRELLDNLSFSSNILKLDRIQMKKMIEFLNMHDGYHLEEIQSLVYKLLGEFIDVYQALVPVLALQYCKDDSIDFEFEGSTTSTYNTVKQFYLDAYEALGNLLIIPVALNNIRYRSNFDKLTPIEPKAVSMEDFIGLTKAKRYHFCLKDEVYTDFLGITVNPKLRNAIGHNDVNYNTASQLITYIPNPKDRTKKETEYLLEFENEAVHLFQGILAISEYLYRLRELELILDGKVPIMSRMPISKPQKIGRNEPCSCGSGKKYKFCHGRS</sequence>